<reference evidence="3" key="2">
    <citation type="submission" date="2008-08" db="EMBL/GenBank/DDBJ databases">
        <authorList>
            <consortium name="Diatom Consortium"/>
            <person name="Grigoriev I."/>
            <person name="Grimwood J."/>
            <person name="Kuo A."/>
            <person name="Otillar R.P."/>
            <person name="Salamov A."/>
            <person name="Detter J.C."/>
            <person name="Lindquist E."/>
            <person name="Shapiro H."/>
            <person name="Lucas S."/>
            <person name="Glavina del Rio T."/>
            <person name="Pitluck S."/>
            <person name="Rokhsar D."/>
            <person name="Bowler C."/>
        </authorList>
    </citation>
    <scope>GENOME REANNOTATION</scope>
    <source>
        <strain evidence="3">CCAP 1055/1</strain>
    </source>
</reference>
<dbReference type="HOGENOM" id="CLU_261658_0_0_1"/>
<evidence type="ECO:0000313" key="2">
    <source>
        <dbReference type="EMBL" id="EEC45832.1"/>
    </source>
</evidence>
<reference evidence="2 3" key="1">
    <citation type="journal article" date="2008" name="Nature">
        <title>The Phaeodactylum genome reveals the evolutionary history of diatom genomes.</title>
        <authorList>
            <person name="Bowler C."/>
            <person name="Allen A.E."/>
            <person name="Badger J.H."/>
            <person name="Grimwood J."/>
            <person name="Jabbari K."/>
            <person name="Kuo A."/>
            <person name="Maheswari U."/>
            <person name="Martens C."/>
            <person name="Maumus F."/>
            <person name="Otillar R.P."/>
            <person name="Rayko E."/>
            <person name="Salamov A."/>
            <person name="Vandepoele K."/>
            <person name="Beszteri B."/>
            <person name="Gruber A."/>
            <person name="Heijde M."/>
            <person name="Katinka M."/>
            <person name="Mock T."/>
            <person name="Valentin K."/>
            <person name="Verret F."/>
            <person name="Berges J.A."/>
            <person name="Brownlee C."/>
            <person name="Cadoret J.P."/>
            <person name="Chiovitti A."/>
            <person name="Choi C.J."/>
            <person name="Coesel S."/>
            <person name="De Martino A."/>
            <person name="Detter J.C."/>
            <person name="Durkin C."/>
            <person name="Falciatore A."/>
            <person name="Fournet J."/>
            <person name="Haruta M."/>
            <person name="Huysman M.J."/>
            <person name="Jenkins B.D."/>
            <person name="Jiroutova K."/>
            <person name="Jorgensen R.E."/>
            <person name="Joubert Y."/>
            <person name="Kaplan A."/>
            <person name="Kroger N."/>
            <person name="Kroth P.G."/>
            <person name="La Roche J."/>
            <person name="Lindquist E."/>
            <person name="Lommer M."/>
            <person name="Martin-Jezequel V."/>
            <person name="Lopez P.J."/>
            <person name="Lucas S."/>
            <person name="Mangogna M."/>
            <person name="McGinnis K."/>
            <person name="Medlin L.K."/>
            <person name="Montsant A."/>
            <person name="Oudot-Le Secq M.P."/>
            <person name="Napoli C."/>
            <person name="Obornik M."/>
            <person name="Parker M.S."/>
            <person name="Petit J.L."/>
            <person name="Porcel B.M."/>
            <person name="Poulsen N."/>
            <person name="Robison M."/>
            <person name="Rychlewski L."/>
            <person name="Rynearson T.A."/>
            <person name="Schmutz J."/>
            <person name="Shapiro H."/>
            <person name="Siaut M."/>
            <person name="Stanley M."/>
            <person name="Sussman M.R."/>
            <person name="Taylor A.R."/>
            <person name="Vardi A."/>
            <person name="von Dassow P."/>
            <person name="Vyverman W."/>
            <person name="Willis A."/>
            <person name="Wyrwicz L.S."/>
            <person name="Rokhsar D.S."/>
            <person name="Weissenbach J."/>
            <person name="Armbrust E.V."/>
            <person name="Green B.R."/>
            <person name="Van de Peer Y."/>
            <person name="Grigoriev I.V."/>
        </authorList>
    </citation>
    <scope>NUCLEOTIDE SEQUENCE [LARGE SCALE GENOMIC DNA]</scope>
    <source>
        <strain evidence="2 3">CCAP 1055/1</strain>
    </source>
</reference>
<dbReference type="GeneID" id="7203519"/>
<dbReference type="EMBL" id="CM000618">
    <property type="protein sequence ID" value="EEC45832.1"/>
    <property type="molecule type" value="Genomic_DNA"/>
</dbReference>
<evidence type="ECO:0000256" key="1">
    <source>
        <dbReference type="SAM" id="MobiDB-lite"/>
    </source>
</evidence>
<dbReference type="PaxDb" id="2850-Phatr48198"/>
<evidence type="ECO:0000313" key="3">
    <source>
        <dbReference type="Proteomes" id="UP000000759"/>
    </source>
</evidence>
<dbReference type="eggNOG" id="ENOG502SIC1">
    <property type="taxonomic scope" value="Eukaryota"/>
</dbReference>
<name>B7G6B4_PHATC</name>
<gene>
    <name evidence="2" type="ORF">PHATRDRAFT_48198</name>
</gene>
<keyword evidence="3" id="KW-1185">Reference proteome</keyword>
<dbReference type="OrthoDB" id="44649at2759"/>
<feature type="region of interest" description="Disordered" evidence="1">
    <location>
        <begin position="240"/>
        <end position="260"/>
    </location>
</feature>
<accession>B7G6B4</accession>
<feature type="region of interest" description="Disordered" evidence="1">
    <location>
        <begin position="395"/>
        <end position="414"/>
    </location>
</feature>
<dbReference type="KEGG" id="pti:PHATRDRAFT_48198"/>
<protein>
    <submittedName>
        <fullName evidence="2">Uncharacterized protein</fullName>
    </submittedName>
</protein>
<dbReference type="RefSeq" id="XP_002182545.1">
    <property type="nucleotide sequence ID" value="XM_002182509.1"/>
</dbReference>
<dbReference type="InParanoid" id="B7G6B4"/>
<proteinExistence type="predicted"/>
<dbReference type="Proteomes" id="UP000000759">
    <property type="component" value="Chromosome 16"/>
</dbReference>
<sequence length="681" mass="77374">MYRTRPNLRLASTKRGMRRILKYQGPVNEYIRQAVLAGTYRTTEELERVKKERRESADDLQTIMRRFRQDIVRGSAITDYPIEYLILQSHPPVPDPPRLNRKLERQMKEPPSPLAKLVQKHLKQHGDDGGSRTAPVGHRSTEEYYRHLLGVAAPSTQTALGNKTAQVQKAYAKAVKQYELMRVDGLSEADAMLRVDDLLEEQARNEKTMSTQRVKAAQAFRERVGPEFKIHNMAWEAKAEIDQQEQRRASNTANDSSENAAEEPFLGATQNFELLASVFANDATKIQGLMRWSERLAAVPYTEWTIGASTALDHWMARQLLGMSEETWATLLEGDSPDLLAQGRDLVRLRETLFPETILEAPDSIVDESEEEAPAVEEEDPAEKSIEELLASLGGLKTSGETGGNRKKPSSSSWSWLEDLGSADLDVRIDRFVEQLQDWRYRNVQTPYNEWPQPDQNEFSEWLKEFVESVSSDAERGTIDYVATRKALLSSPPVDREQAGAFWSNLQHDTQAISLLDAMRADGPPPGASILHAAFWDLPYDTQLECLLNLGALRPILDEYTKESDRLAFLHRFGDIVLAGVELEHLVPDPDGPVTTADLSPATVEEMKIHPSSRFRLEKRPYMSESNIAADEKSRALFHAWNQHKAGRARYEEKLFQTGRLGLRYSDRIPRHDEFPEEEKK</sequence>
<dbReference type="AlphaFoldDB" id="B7G6B4"/>
<organism evidence="2 3">
    <name type="scientific">Phaeodactylum tricornutum (strain CCAP 1055/1)</name>
    <dbReference type="NCBI Taxonomy" id="556484"/>
    <lineage>
        <taxon>Eukaryota</taxon>
        <taxon>Sar</taxon>
        <taxon>Stramenopiles</taxon>
        <taxon>Ochrophyta</taxon>
        <taxon>Bacillariophyta</taxon>
        <taxon>Bacillariophyceae</taxon>
        <taxon>Bacillariophycidae</taxon>
        <taxon>Naviculales</taxon>
        <taxon>Phaeodactylaceae</taxon>
        <taxon>Phaeodactylum</taxon>
    </lineage>
</organism>
<feature type="compositionally biased region" description="Polar residues" evidence="1">
    <location>
        <begin position="249"/>
        <end position="259"/>
    </location>
</feature>